<evidence type="ECO:0000313" key="2">
    <source>
        <dbReference type="Proteomes" id="UP000290287"/>
    </source>
</evidence>
<sequence length="113" mass="13059">MIYVDGLVTALPKELSQSYMDCISESEALVRTYGALKIVSVQDDRLEKYLEDDDLKQNRNAVVLFWIIWPSHEVRRSGMASMLSDPRLEDMVNPEVFHGKRLEVADINEYTLH</sequence>
<dbReference type="SUPFAM" id="SSF54909">
    <property type="entry name" value="Dimeric alpha+beta barrel"/>
    <property type="match status" value="1"/>
</dbReference>
<dbReference type="Gene3D" id="3.30.70.100">
    <property type="match status" value="1"/>
</dbReference>
<dbReference type="RefSeq" id="WP_129122287.1">
    <property type="nucleotide sequence ID" value="NZ_PEIB01000011.1"/>
</dbReference>
<dbReference type="EMBL" id="PEIB01000011">
    <property type="protein sequence ID" value="RXJ73237.1"/>
    <property type="molecule type" value="Genomic_DNA"/>
</dbReference>
<dbReference type="Pfam" id="PF07237">
    <property type="entry name" value="DUF1428"/>
    <property type="match status" value="1"/>
</dbReference>
<organism evidence="1 2">
    <name type="scientific">Veronia nyctiphanis</name>
    <dbReference type="NCBI Taxonomy" id="1278244"/>
    <lineage>
        <taxon>Bacteria</taxon>
        <taxon>Pseudomonadati</taxon>
        <taxon>Pseudomonadota</taxon>
        <taxon>Gammaproteobacteria</taxon>
        <taxon>Vibrionales</taxon>
        <taxon>Vibrionaceae</taxon>
        <taxon>Veronia</taxon>
    </lineage>
</organism>
<dbReference type="OrthoDB" id="9792392at2"/>
<evidence type="ECO:0008006" key="3">
    <source>
        <dbReference type="Google" id="ProtNLM"/>
    </source>
</evidence>
<reference evidence="1 2" key="1">
    <citation type="submission" date="2017-10" db="EMBL/GenBank/DDBJ databases">
        <title>Nyctiphanis sp. nov., isolated from the stomach of the euphausiid Nyctiphanes simplex (Hansen, 1911) in the Gulf of California.</title>
        <authorList>
            <person name="Gomez-Gil B."/>
            <person name="Aguilar-Mendez M."/>
            <person name="Lopez-Cortes A."/>
            <person name="Gomez-Gutierrez J."/>
            <person name="Roque A."/>
            <person name="Lang E."/>
            <person name="Gonzalez-Castillo A."/>
        </authorList>
    </citation>
    <scope>NUCLEOTIDE SEQUENCE [LARGE SCALE GENOMIC DNA]</scope>
    <source>
        <strain evidence="1 2">CAIM 600</strain>
    </source>
</reference>
<dbReference type="InterPro" id="IPR009874">
    <property type="entry name" value="DUF1428"/>
</dbReference>
<dbReference type="Proteomes" id="UP000290287">
    <property type="component" value="Unassembled WGS sequence"/>
</dbReference>
<protein>
    <recommendedName>
        <fullName evidence="3">DUF1428 domain-containing protein</fullName>
    </recommendedName>
</protein>
<name>A0A4Q0YQ62_9GAMM</name>
<comment type="caution">
    <text evidence="1">The sequence shown here is derived from an EMBL/GenBank/DDBJ whole genome shotgun (WGS) entry which is preliminary data.</text>
</comment>
<proteinExistence type="predicted"/>
<keyword evidence="2" id="KW-1185">Reference proteome</keyword>
<dbReference type="AlphaFoldDB" id="A0A4Q0YQ62"/>
<evidence type="ECO:0000313" key="1">
    <source>
        <dbReference type="EMBL" id="RXJ73237.1"/>
    </source>
</evidence>
<gene>
    <name evidence="1" type="ORF">CS022_10870</name>
</gene>
<dbReference type="InterPro" id="IPR011008">
    <property type="entry name" value="Dimeric_a/b-barrel"/>
</dbReference>
<accession>A0A4Q0YQ62</accession>